<dbReference type="AlphaFoldDB" id="A0A1X0CZE3"/>
<sequence>MALSDQLAKLSAQAKSLEDSAAATEAKDKAKVAARKAEVEAKLNAAKAEAQAEGKADADDVAAGWQKLRAKVSGDFDTLRENAGKRHATHQAKHADRRADNAECDAEDAIEFAIYALEEAEYYVLAAAEARVEAVDAELNAEIKNAE</sequence>
<organism evidence="1 2">
    <name type="scientific">Mycolicibacterium insubricum</name>
    <dbReference type="NCBI Taxonomy" id="444597"/>
    <lineage>
        <taxon>Bacteria</taxon>
        <taxon>Bacillati</taxon>
        <taxon>Actinomycetota</taxon>
        <taxon>Actinomycetes</taxon>
        <taxon>Mycobacteriales</taxon>
        <taxon>Mycobacteriaceae</taxon>
        <taxon>Mycolicibacterium</taxon>
    </lineage>
</organism>
<gene>
    <name evidence="1" type="ORF">BST26_19610</name>
</gene>
<keyword evidence="2" id="KW-1185">Reference proteome</keyword>
<dbReference type="OrthoDB" id="9923901at2"/>
<proteinExistence type="predicted"/>
<evidence type="ECO:0000313" key="1">
    <source>
        <dbReference type="EMBL" id="ORA64870.1"/>
    </source>
</evidence>
<name>A0A1X0CZE3_9MYCO</name>
<evidence type="ECO:0000313" key="2">
    <source>
        <dbReference type="Proteomes" id="UP000192801"/>
    </source>
</evidence>
<dbReference type="Proteomes" id="UP000192801">
    <property type="component" value="Unassembled WGS sequence"/>
</dbReference>
<accession>A0A1X0CZE3</accession>
<reference evidence="1 2" key="1">
    <citation type="submission" date="2016-12" db="EMBL/GenBank/DDBJ databases">
        <title>The new phylogeny of genus Mycobacterium.</title>
        <authorList>
            <person name="Tortoli E."/>
            <person name="Trovato A."/>
            <person name="Cirillo D.M."/>
        </authorList>
    </citation>
    <scope>NUCLEOTIDE SEQUENCE [LARGE SCALE GENOMIC DNA]</scope>
    <source>
        <strain evidence="1 2">DSM 45130</strain>
    </source>
</reference>
<protein>
    <submittedName>
        <fullName evidence="1">Uncharacterized protein</fullName>
    </submittedName>
</protein>
<dbReference type="EMBL" id="MVHS01000071">
    <property type="protein sequence ID" value="ORA64870.1"/>
    <property type="molecule type" value="Genomic_DNA"/>
</dbReference>
<comment type="caution">
    <text evidence="1">The sequence shown here is derived from an EMBL/GenBank/DDBJ whole genome shotgun (WGS) entry which is preliminary data.</text>
</comment>
<dbReference type="RefSeq" id="WP_083033386.1">
    <property type="nucleotide sequence ID" value="NZ_AP022618.1"/>
</dbReference>